<keyword evidence="5" id="KW-0521">NADP</keyword>
<dbReference type="InterPro" id="IPR032837">
    <property type="entry name" value="G1PDH"/>
</dbReference>
<keyword evidence="6" id="KW-0560">Oxidoreductase</keyword>
<evidence type="ECO:0000256" key="3">
    <source>
        <dbReference type="ARBA" id="ARBA00022723"/>
    </source>
</evidence>
<dbReference type="GO" id="GO:0016614">
    <property type="term" value="F:oxidoreductase activity, acting on CH-OH group of donors"/>
    <property type="evidence" value="ECO:0007669"/>
    <property type="project" value="InterPro"/>
</dbReference>
<evidence type="ECO:0000256" key="5">
    <source>
        <dbReference type="ARBA" id="ARBA00022857"/>
    </source>
</evidence>
<dbReference type="InterPro" id="IPR016205">
    <property type="entry name" value="Glycerol_DH"/>
</dbReference>
<evidence type="ECO:0000256" key="8">
    <source>
        <dbReference type="ARBA" id="ARBA00023098"/>
    </source>
</evidence>
<name>A0A3R7XGL4_9EURY</name>
<dbReference type="PANTHER" id="PTHR43616">
    <property type="entry name" value="GLYCEROL DEHYDROGENASE"/>
    <property type="match status" value="1"/>
</dbReference>
<dbReference type="Proteomes" id="UP000284763">
    <property type="component" value="Unassembled WGS sequence"/>
</dbReference>
<keyword evidence="4" id="KW-0862">Zinc</keyword>
<keyword evidence="1" id="KW-0963">Cytoplasm</keyword>
<evidence type="ECO:0000313" key="12">
    <source>
        <dbReference type="Proteomes" id="UP000284763"/>
    </source>
</evidence>
<keyword evidence="8" id="KW-0443">Lipid metabolism</keyword>
<feature type="non-terminal residue" evidence="11">
    <location>
        <position position="205"/>
    </location>
</feature>
<dbReference type="GO" id="GO:0046872">
    <property type="term" value="F:metal ion binding"/>
    <property type="evidence" value="ECO:0007669"/>
    <property type="project" value="UniProtKB-KW"/>
</dbReference>
<keyword evidence="2" id="KW-0444">Lipid biosynthesis</keyword>
<dbReference type="EMBL" id="QZAB01000431">
    <property type="protein sequence ID" value="RQD82694.1"/>
    <property type="molecule type" value="Genomic_DNA"/>
</dbReference>
<keyword evidence="3" id="KW-0479">Metal-binding</keyword>
<evidence type="ECO:0000313" key="11">
    <source>
        <dbReference type="EMBL" id="RQD82694.1"/>
    </source>
</evidence>
<keyword evidence="10" id="KW-1208">Phospholipid metabolism</keyword>
<evidence type="ECO:0000256" key="9">
    <source>
        <dbReference type="ARBA" id="ARBA00023209"/>
    </source>
</evidence>
<keyword evidence="9" id="KW-0594">Phospholipid biosynthesis</keyword>
<evidence type="ECO:0000256" key="10">
    <source>
        <dbReference type="ARBA" id="ARBA00023264"/>
    </source>
</evidence>
<keyword evidence="7" id="KW-0520">NAD</keyword>
<protein>
    <submittedName>
        <fullName evidence="11">Iron-containing alcohol dehydrogenase</fullName>
    </submittedName>
</protein>
<evidence type="ECO:0000256" key="4">
    <source>
        <dbReference type="ARBA" id="ARBA00022833"/>
    </source>
</evidence>
<dbReference type="GO" id="GO:0008654">
    <property type="term" value="P:phospholipid biosynthetic process"/>
    <property type="evidence" value="ECO:0007669"/>
    <property type="project" value="UniProtKB-KW"/>
</dbReference>
<dbReference type="Gene3D" id="1.20.1090.10">
    <property type="entry name" value="Dehydroquinate synthase-like - alpha domain"/>
    <property type="match status" value="1"/>
</dbReference>
<gene>
    <name evidence="11" type="ORF">D5R95_06910</name>
</gene>
<reference evidence="11 12" key="1">
    <citation type="submission" date="2018-08" db="EMBL/GenBank/DDBJ databases">
        <title>The metabolism and importance of syntrophic acetate oxidation coupled to methane or sulfide production in haloalkaline environments.</title>
        <authorList>
            <person name="Timmers P.H.A."/>
            <person name="Vavourakis C.D."/>
            <person name="Sorokin D.Y."/>
            <person name="Sinninghe Damste J.S."/>
            <person name="Muyzer G."/>
            <person name="Stams A.J.M."/>
            <person name="Plugge C.M."/>
        </authorList>
    </citation>
    <scope>NUCLEOTIDE SEQUENCE [LARGE SCALE GENOMIC DNA]</scope>
    <source>
        <strain evidence="11">MSAO_Arc3</strain>
    </source>
</reference>
<dbReference type="Gene3D" id="3.40.50.1970">
    <property type="match status" value="1"/>
</dbReference>
<dbReference type="AlphaFoldDB" id="A0A3R7XGL4"/>
<dbReference type="Pfam" id="PF13685">
    <property type="entry name" value="Fe-ADH_2"/>
    <property type="match status" value="1"/>
</dbReference>
<evidence type="ECO:0000256" key="1">
    <source>
        <dbReference type="ARBA" id="ARBA00022490"/>
    </source>
</evidence>
<dbReference type="SUPFAM" id="SSF56796">
    <property type="entry name" value="Dehydroquinate synthase-like"/>
    <property type="match status" value="1"/>
</dbReference>
<accession>A0A3R7XGL4</accession>
<evidence type="ECO:0000256" key="7">
    <source>
        <dbReference type="ARBA" id="ARBA00023027"/>
    </source>
</evidence>
<evidence type="ECO:0000256" key="6">
    <source>
        <dbReference type="ARBA" id="ARBA00023002"/>
    </source>
</evidence>
<dbReference type="PANTHER" id="PTHR43616:SF5">
    <property type="entry name" value="GLYCEROL DEHYDROGENASE 1"/>
    <property type="match status" value="1"/>
</dbReference>
<evidence type="ECO:0000256" key="2">
    <source>
        <dbReference type="ARBA" id="ARBA00022516"/>
    </source>
</evidence>
<organism evidence="11 12">
    <name type="scientific">Methanosalsum natronophilum</name>
    <dbReference type="NCBI Taxonomy" id="768733"/>
    <lineage>
        <taxon>Archaea</taxon>
        <taxon>Methanobacteriati</taxon>
        <taxon>Methanobacteriota</taxon>
        <taxon>Stenosarchaea group</taxon>
        <taxon>Methanomicrobia</taxon>
        <taxon>Methanosarcinales</taxon>
        <taxon>Methanosarcinaceae</taxon>
        <taxon>Methanosalsum</taxon>
    </lineage>
</organism>
<proteinExistence type="predicted"/>
<comment type="caution">
    <text evidence="11">The sequence shown here is derived from an EMBL/GenBank/DDBJ whole genome shotgun (WGS) entry which is preliminary data.</text>
</comment>
<sequence>MQLPRDVVVGHDAIYEVPDVCTDLKLGVKATIVTGKTTKNIAGELVHDLLKDSCKHNVDMMISNNASMENVEDVITCAKNNMSNYLIGVGGGKPIDVAKLAATRIGIPYLSIPTAASHDGIVSSRASISNGKTTTSIQASAPMAVIADTNIISQAPYKLLAAGCGDIISNYTAVLDWELAHRLRNVPFSEYAASLSRMTAKILID</sequence>